<dbReference type="PANTHER" id="PTHR35011">
    <property type="entry name" value="2,3-DIKETO-L-GULONATE TRAP TRANSPORTER SMALL PERMEASE PROTEIN YIAM"/>
    <property type="match status" value="1"/>
</dbReference>
<evidence type="ECO:0000256" key="1">
    <source>
        <dbReference type="ARBA" id="ARBA00004429"/>
    </source>
</evidence>
<protein>
    <recommendedName>
        <fullName evidence="9">Tripartite ATP-independent periplasmic transporters DctQ component domain-containing protein</fullName>
    </recommendedName>
</protein>
<keyword evidence="4" id="KW-0997">Cell inner membrane</keyword>
<evidence type="ECO:0000256" key="4">
    <source>
        <dbReference type="ARBA" id="ARBA00022519"/>
    </source>
</evidence>
<dbReference type="InterPro" id="IPR055348">
    <property type="entry name" value="DctQ"/>
</dbReference>
<evidence type="ECO:0000256" key="2">
    <source>
        <dbReference type="ARBA" id="ARBA00022448"/>
    </source>
</evidence>
<evidence type="ECO:0000256" key="8">
    <source>
        <dbReference type="SAM" id="Phobius"/>
    </source>
</evidence>
<dbReference type="AlphaFoldDB" id="A0A3B0WZZ4"/>
<keyword evidence="3" id="KW-1003">Cell membrane</keyword>
<dbReference type="Pfam" id="PF04290">
    <property type="entry name" value="DctQ"/>
    <property type="match status" value="1"/>
</dbReference>
<evidence type="ECO:0000256" key="3">
    <source>
        <dbReference type="ARBA" id="ARBA00022475"/>
    </source>
</evidence>
<feature type="transmembrane region" description="Helical" evidence="8">
    <location>
        <begin position="56"/>
        <end position="73"/>
    </location>
</feature>
<keyword evidence="5 8" id="KW-0812">Transmembrane</keyword>
<evidence type="ECO:0000259" key="9">
    <source>
        <dbReference type="Pfam" id="PF04290"/>
    </source>
</evidence>
<accession>A0A3B0WZZ4</accession>
<dbReference type="InterPro" id="IPR007387">
    <property type="entry name" value="TRAP_DctQ"/>
</dbReference>
<keyword evidence="2" id="KW-0813">Transport</keyword>
<name>A0A3B0WZZ4_9ZZZZ</name>
<feature type="transmembrane region" description="Helical" evidence="8">
    <location>
        <begin position="94"/>
        <end position="117"/>
    </location>
</feature>
<sequence>MPFTTLLSHFIRTQNHLQNQIGHSVAWASLLLVGITALVVMLRYGFDTGSIALQESIMYAHAFLFMLGMAYTYQQDKHVRVDVFYTHYSIKKRAWVNLLGTLLMTLPTMAFILWVSWDYVAISWEIGETSTESSGIAYLYLLKSLILVMAVLMLSQALSVAAQSWLTISINENNLPKENDHLEGKL</sequence>
<keyword evidence="7 8" id="KW-0472">Membrane</keyword>
<evidence type="ECO:0000256" key="6">
    <source>
        <dbReference type="ARBA" id="ARBA00022989"/>
    </source>
</evidence>
<dbReference type="GO" id="GO:0005886">
    <property type="term" value="C:plasma membrane"/>
    <property type="evidence" value="ECO:0007669"/>
    <property type="project" value="UniProtKB-SubCell"/>
</dbReference>
<gene>
    <name evidence="10" type="ORF">MNBD_GAMMA03-293</name>
</gene>
<feature type="transmembrane region" description="Helical" evidence="8">
    <location>
        <begin position="21"/>
        <end position="44"/>
    </location>
</feature>
<feature type="transmembrane region" description="Helical" evidence="8">
    <location>
        <begin position="137"/>
        <end position="155"/>
    </location>
</feature>
<dbReference type="PANTHER" id="PTHR35011:SF4">
    <property type="entry name" value="SLL1102 PROTEIN"/>
    <property type="match status" value="1"/>
</dbReference>
<keyword evidence="6 8" id="KW-1133">Transmembrane helix</keyword>
<organism evidence="10">
    <name type="scientific">hydrothermal vent metagenome</name>
    <dbReference type="NCBI Taxonomy" id="652676"/>
    <lineage>
        <taxon>unclassified sequences</taxon>
        <taxon>metagenomes</taxon>
        <taxon>ecological metagenomes</taxon>
    </lineage>
</organism>
<evidence type="ECO:0000256" key="5">
    <source>
        <dbReference type="ARBA" id="ARBA00022692"/>
    </source>
</evidence>
<evidence type="ECO:0000313" key="10">
    <source>
        <dbReference type="EMBL" id="VAW49174.1"/>
    </source>
</evidence>
<proteinExistence type="predicted"/>
<comment type="subcellular location">
    <subcellularLocation>
        <location evidence="1">Cell inner membrane</location>
        <topology evidence="1">Multi-pass membrane protein</topology>
    </subcellularLocation>
</comment>
<reference evidence="10" key="1">
    <citation type="submission" date="2018-06" db="EMBL/GenBank/DDBJ databases">
        <authorList>
            <person name="Zhirakovskaya E."/>
        </authorList>
    </citation>
    <scope>NUCLEOTIDE SEQUENCE</scope>
</reference>
<evidence type="ECO:0000256" key="7">
    <source>
        <dbReference type="ARBA" id="ARBA00023136"/>
    </source>
</evidence>
<feature type="domain" description="Tripartite ATP-independent periplasmic transporters DctQ component" evidence="9">
    <location>
        <begin position="32"/>
        <end position="165"/>
    </location>
</feature>
<dbReference type="EMBL" id="UOFC01000262">
    <property type="protein sequence ID" value="VAW49174.1"/>
    <property type="molecule type" value="Genomic_DNA"/>
</dbReference>